<evidence type="ECO:0000256" key="2">
    <source>
        <dbReference type="ARBA" id="ARBA00012393"/>
    </source>
</evidence>
<dbReference type="PANTHER" id="PTHR23293:SF9">
    <property type="entry name" value="FAD SYNTHASE"/>
    <property type="match status" value="1"/>
</dbReference>
<evidence type="ECO:0000256" key="5">
    <source>
        <dbReference type="ARBA" id="ARBA00022679"/>
    </source>
</evidence>
<comment type="pathway">
    <text evidence="1">Cofactor biosynthesis; FAD biosynthesis; FAD from FMN: step 1/1.</text>
</comment>
<dbReference type="eggNOG" id="KOG2644">
    <property type="taxonomic scope" value="Eukaryota"/>
</dbReference>
<dbReference type="PANTHER" id="PTHR23293">
    <property type="entry name" value="FAD SYNTHETASE-RELATED FMN ADENYLYLTRANSFERASE"/>
    <property type="match status" value="1"/>
</dbReference>
<evidence type="ECO:0000256" key="8">
    <source>
        <dbReference type="ARBA" id="ARBA00022827"/>
    </source>
</evidence>
<dbReference type="GO" id="GO:0003919">
    <property type="term" value="F:FMN adenylyltransferase activity"/>
    <property type="evidence" value="ECO:0007669"/>
    <property type="project" value="UniProtKB-EC"/>
</dbReference>
<reference evidence="14 15" key="1">
    <citation type="submission" date="2010-05" db="EMBL/GenBank/DDBJ databases">
        <title>The Genome Sequence of Thecamonas trahens ATCC 50062.</title>
        <authorList>
            <consortium name="The Broad Institute Genome Sequencing Platform"/>
            <person name="Russ C."/>
            <person name="Cuomo C."/>
            <person name="Shea T."/>
            <person name="Young S.K."/>
            <person name="Zeng Q."/>
            <person name="Koehrsen M."/>
            <person name="Haas B."/>
            <person name="Borodovsky M."/>
            <person name="Guigo R."/>
            <person name="Alvarado L."/>
            <person name="Berlin A."/>
            <person name="Bochicchio J."/>
            <person name="Borenstein D."/>
            <person name="Chapman S."/>
            <person name="Chen Z."/>
            <person name="Freedman E."/>
            <person name="Gellesch M."/>
            <person name="Goldberg J."/>
            <person name="Griggs A."/>
            <person name="Gujja S."/>
            <person name="Heilman E."/>
            <person name="Heiman D."/>
            <person name="Hepburn T."/>
            <person name="Howarth C."/>
            <person name="Jen D."/>
            <person name="Larson L."/>
            <person name="Mehta T."/>
            <person name="Park D."/>
            <person name="Pearson M."/>
            <person name="Roberts A."/>
            <person name="Saif S."/>
            <person name="Shenoy N."/>
            <person name="Sisk P."/>
            <person name="Stolte C."/>
            <person name="Sykes S."/>
            <person name="Thomson T."/>
            <person name="Walk T."/>
            <person name="White J."/>
            <person name="Yandava C."/>
            <person name="Burger G."/>
            <person name="Gray M.W."/>
            <person name="Holland P.W.H."/>
            <person name="King N."/>
            <person name="Lang F.B.F."/>
            <person name="Roger A.J."/>
            <person name="Ruiz-Trillo I."/>
            <person name="Lander E."/>
            <person name="Nusbaum C."/>
        </authorList>
    </citation>
    <scope>NUCLEOTIDE SEQUENCE [LARGE SCALE GENOMIC DNA]</scope>
    <source>
        <strain evidence="14 15">ATCC 50062</strain>
    </source>
</reference>
<keyword evidence="5" id="KW-0808">Transferase</keyword>
<keyword evidence="4" id="KW-0288">FMN</keyword>
<evidence type="ECO:0000259" key="13">
    <source>
        <dbReference type="Pfam" id="PF01507"/>
    </source>
</evidence>
<dbReference type="EC" id="2.7.7.2" evidence="2"/>
<gene>
    <name evidence="14" type="ORF">AMSG_09826</name>
</gene>
<evidence type="ECO:0000256" key="12">
    <source>
        <dbReference type="ARBA" id="ARBA00049494"/>
    </source>
</evidence>
<dbReference type="GO" id="GO:0005524">
    <property type="term" value="F:ATP binding"/>
    <property type="evidence" value="ECO:0007669"/>
    <property type="project" value="UniProtKB-KW"/>
</dbReference>
<evidence type="ECO:0000313" key="15">
    <source>
        <dbReference type="Proteomes" id="UP000054408"/>
    </source>
</evidence>
<dbReference type="EMBL" id="GL349483">
    <property type="protein sequence ID" value="KNC53873.1"/>
    <property type="molecule type" value="Genomic_DNA"/>
</dbReference>
<protein>
    <recommendedName>
        <fullName evidence="2">FAD synthase</fullName>
        <ecNumber evidence="2">2.7.7.2</ecNumber>
    </recommendedName>
    <alternativeName>
        <fullName evidence="10">FAD pyrophosphorylase</fullName>
    </alternativeName>
    <alternativeName>
        <fullName evidence="11">FMN adenylyltransferase</fullName>
    </alternativeName>
</protein>
<evidence type="ECO:0000256" key="11">
    <source>
        <dbReference type="ARBA" id="ARBA00031871"/>
    </source>
</evidence>
<name>A0A0L0DR11_THETB</name>
<dbReference type="Pfam" id="PF01507">
    <property type="entry name" value="PAPS_reduct"/>
    <property type="match status" value="1"/>
</dbReference>
<dbReference type="InterPro" id="IPR002500">
    <property type="entry name" value="PAPS_reduct_dom"/>
</dbReference>
<feature type="domain" description="Phosphoadenosine phosphosulphate reductase" evidence="13">
    <location>
        <begin position="202"/>
        <end position="284"/>
    </location>
</feature>
<proteinExistence type="predicted"/>
<sequence length="315" mass="33958">MCHYTGAFAAGAAVTDLAPAAVAADTVDEAAAESLRTVLRTSLEIIAKAYEEYGPPSPPPHAHTDDCAASSEVPGSACAASAGLDNEADLALSLSFNGGKDCTVLLALIGAVRWLAAAPRDRAGCEGEAGVGGMPSVTAIGEVNSWHSAQARHARWHAAYLKTRNPFPVVEQFIETAVVWSGIELEAVPMASREEGGMKATLERLLNGHHALKAMFMGTRRGDPYSDHLEAFTATDDGWPALMRVFPLLHWSYKHVWDFLRLFRVPYCELYDDGYTSLGDVHNTLRNPHLLSDSDSEAYLPAYALTDDSQERSGR</sequence>
<evidence type="ECO:0000256" key="1">
    <source>
        <dbReference type="ARBA" id="ARBA00004726"/>
    </source>
</evidence>
<keyword evidence="8" id="KW-0274">FAD</keyword>
<keyword evidence="7" id="KW-0547">Nucleotide-binding</keyword>
<dbReference type="InterPro" id="IPR014729">
    <property type="entry name" value="Rossmann-like_a/b/a_fold"/>
</dbReference>
<evidence type="ECO:0000256" key="7">
    <source>
        <dbReference type="ARBA" id="ARBA00022741"/>
    </source>
</evidence>
<keyword evidence="9" id="KW-0067">ATP-binding</keyword>
<keyword evidence="15" id="KW-1185">Reference proteome</keyword>
<evidence type="ECO:0000313" key="14">
    <source>
        <dbReference type="EMBL" id="KNC53873.1"/>
    </source>
</evidence>
<evidence type="ECO:0000256" key="10">
    <source>
        <dbReference type="ARBA" id="ARBA00031145"/>
    </source>
</evidence>
<dbReference type="CDD" id="cd23948">
    <property type="entry name" value="FAD_synthase"/>
    <property type="match status" value="1"/>
</dbReference>
<dbReference type="AlphaFoldDB" id="A0A0L0DR11"/>
<organism evidence="14 15">
    <name type="scientific">Thecamonas trahens ATCC 50062</name>
    <dbReference type="NCBI Taxonomy" id="461836"/>
    <lineage>
        <taxon>Eukaryota</taxon>
        <taxon>Apusozoa</taxon>
        <taxon>Apusomonadida</taxon>
        <taxon>Apusomonadidae</taxon>
        <taxon>Thecamonas</taxon>
    </lineage>
</organism>
<dbReference type="Gene3D" id="3.40.50.620">
    <property type="entry name" value="HUPs"/>
    <property type="match status" value="1"/>
</dbReference>
<dbReference type="RefSeq" id="XP_013754252.1">
    <property type="nucleotide sequence ID" value="XM_013898798.1"/>
</dbReference>
<keyword evidence="6" id="KW-0548">Nucleotidyltransferase</keyword>
<dbReference type="GO" id="GO:0006747">
    <property type="term" value="P:FAD biosynthetic process"/>
    <property type="evidence" value="ECO:0007669"/>
    <property type="project" value="TreeGrafter"/>
</dbReference>
<evidence type="ECO:0000256" key="4">
    <source>
        <dbReference type="ARBA" id="ARBA00022643"/>
    </source>
</evidence>
<evidence type="ECO:0000256" key="3">
    <source>
        <dbReference type="ARBA" id="ARBA00022630"/>
    </source>
</evidence>
<keyword evidence="3" id="KW-0285">Flavoprotein</keyword>
<accession>A0A0L0DR11</accession>
<evidence type="ECO:0000256" key="6">
    <source>
        <dbReference type="ARBA" id="ARBA00022695"/>
    </source>
</evidence>
<dbReference type="Proteomes" id="UP000054408">
    <property type="component" value="Unassembled WGS sequence"/>
</dbReference>
<dbReference type="SUPFAM" id="SSF52402">
    <property type="entry name" value="Adenine nucleotide alpha hydrolases-like"/>
    <property type="match status" value="1"/>
</dbReference>
<dbReference type="OrthoDB" id="270728at2759"/>
<dbReference type="GeneID" id="25568206"/>
<dbReference type="STRING" id="461836.A0A0L0DR11"/>
<comment type="catalytic activity">
    <reaction evidence="12">
        <text>FMN + ATP + H(+) = FAD + diphosphate</text>
        <dbReference type="Rhea" id="RHEA:17237"/>
        <dbReference type="ChEBI" id="CHEBI:15378"/>
        <dbReference type="ChEBI" id="CHEBI:30616"/>
        <dbReference type="ChEBI" id="CHEBI:33019"/>
        <dbReference type="ChEBI" id="CHEBI:57692"/>
        <dbReference type="ChEBI" id="CHEBI:58210"/>
        <dbReference type="EC" id="2.7.7.2"/>
    </reaction>
</comment>
<evidence type="ECO:0000256" key="9">
    <source>
        <dbReference type="ARBA" id="ARBA00022840"/>
    </source>
</evidence>